<gene>
    <name evidence="3" type="ORF">GCM10023217_25490</name>
</gene>
<protein>
    <submittedName>
        <fullName evidence="3">Uncharacterized protein</fullName>
    </submittedName>
</protein>
<keyword evidence="4" id="KW-1185">Reference proteome</keyword>
<feature type="compositionally biased region" description="Basic and acidic residues" evidence="2">
    <location>
        <begin position="493"/>
        <end position="514"/>
    </location>
</feature>
<sequence length="514" mass="56568">MGHYWYRTATSLKEVVDYGTARRNRLSRPIKGKLDKHGEGAGERHAQTIVMQLPMYLLEEDGTFYHPLGKDGLPKDGKDDRPLVSLPRYRIKPEMQKEADRYVEAVMDFQAALLPGGQDAIHGGSLNLDEHRPHLQLLVDPFAANPRGKEPDALLNSFSYTFGRHPKDKINFPLRQKVDKRSRRPVFDKAGDPVMVAIGADGKMEMYHQRFKDYLVEKGFAIEAERDPVRHDRRVVGDMIDYGEAMDAAREAQEQSQTAMADLGAALETEDSAAGLMADLAAEIDVQKVELAAERRAADARAAEVIAEAERTLAAAKEKAAHAEANGYDAGLAAGVAEGREQGRTEGLAAVERERQAGYETGRAEGLSAGREEVAAEHTAARRAREQAQADAKKVAEALAEAERRRDAVPEYDPVAAVQAMEVARFDAGERLRIVQRDDNGAIVRDEANKPVMVKVNDELDREGARLYRGRSAGAGMTVGDRAKQFKGSLRGGQHEISKGAEQSKHRGQEGMSR</sequence>
<keyword evidence="1" id="KW-0175">Coiled coil</keyword>
<proteinExistence type="predicted"/>
<evidence type="ECO:0000313" key="3">
    <source>
        <dbReference type="EMBL" id="GAA4753131.1"/>
    </source>
</evidence>
<feature type="coiled-coil region" evidence="1">
    <location>
        <begin position="299"/>
        <end position="326"/>
    </location>
</feature>
<comment type="caution">
    <text evidence="3">The sequence shown here is derived from an EMBL/GenBank/DDBJ whole genome shotgun (WGS) entry which is preliminary data.</text>
</comment>
<name>A0ABP8ZD26_9ACTN</name>
<feature type="coiled-coil region" evidence="1">
    <location>
        <begin position="371"/>
        <end position="405"/>
    </location>
</feature>
<dbReference type="Proteomes" id="UP001500822">
    <property type="component" value="Unassembled WGS sequence"/>
</dbReference>
<evidence type="ECO:0000256" key="1">
    <source>
        <dbReference type="SAM" id="Coils"/>
    </source>
</evidence>
<accession>A0ABP8ZD26</accession>
<dbReference type="EMBL" id="BAABIE010000011">
    <property type="protein sequence ID" value="GAA4753131.1"/>
    <property type="molecule type" value="Genomic_DNA"/>
</dbReference>
<organism evidence="3 4">
    <name type="scientific">Gordonia alkaliphila</name>
    <dbReference type="NCBI Taxonomy" id="1053547"/>
    <lineage>
        <taxon>Bacteria</taxon>
        <taxon>Bacillati</taxon>
        <taxon>Actinomycetota</taxon>
        <taxon>Actinomycetes</taxon>
        <taxon>Mycobacteriales</taxon>
        <taxon>Gordoniaceae</taxon>
        <taxon>Gordonia</taxon>
    </lineage>
</organism>
<evidence type="ECO:0000256" key="2">
    <source>
        <dbReference type="SAM" id="MobiDB-lite"/>
    </source>
</evidence>
<feature type="region of interest" description="Disordered" evidence="2">
    <location>
        <begin position="487"/>
        <end position="514"/>
    </location>
</feature>
<reference evidence="4" key="1">
    <citation type="journal article" date="2019" name="Int. J. Syst. Evol. Microbiol.">
        <title>The Global Catalogue of Microorganisms (GCM) 10K type strain sequencing project: providing services to taxonomists for standard genome sequencing and annotation.</title>
        <authorList>
            <consortium name="The Broad Institute Genomics Platform"/>
            <consortium name="The Broad Institute Genome Sequencing Center for Infectious Disease"/>
            <person name="Wu L."/>
            <person name="Ma J."/>
        </authorList>
    </citation>
    <scope>NUCLEOTIDE SEQUENCE [LARGE SCALE GENOMIC DNA]</scope>
    <source>
        <strain evidence="4">JCM 18077</strain>
    </source>
</reference>
<evidence type="ECO:0000313" key="4">
    <source>
        <dbReference type="Proteomes" id="UP001500822"/>
    </source>
</evidence>